<dbReference type="Gene3D" id="3.40.50.1000">
    <property type="entry name" value="HAD superfamily/HAD-like"/>
    <property type="match status" value="1"/>
</dbReference>
<dbReference type="Gene3D" id="3.40.50.150">
    <property type="entry name" value="Vaccinia Virus protein VP39"/>
    <property type="match status" value="1"/>
</dbReference>
<accession>A0AAU8LR87</accession>
<evidence type="ECO:0000313" key="16">
    <source>
        <dbReference type="EMBL" id="XCN71809.1"/>
    </source>
</evidence>
<organism evidence="16">
    <name type="scientific">Candidatus Electrothrix aestuarii</name>
    <dbReference type="NCBI Taxonomy" id="3062594"/>
    <lineage>
        <taxon>Bacteria</taxon>
        <taxon>Pseudomonadati</taxon>
        <taxon>Thermodesulfobacteriota</taxon>
        <taxon>Desulfobulbia</taxon>
        <taxon>Desulfobulbales</taxon>
        <taxon>Desulfobulbaceae</taxon>
        <taxon>Candidatus Electrothrix</taxon>
    </lineage>
</organism>
<dbReference type="SUPFAM" id="SSF53335">
    <property type="entry name" value="S-adenosyl-L-methionine-dependent methyltransferases"/>
    <property type="match status" value="1"/>
</dbReference>
<evidence type="ECO:0000256" key="13">
    <source>
        <dbReference type="ARBA" id="ARBA00048138"/>
    </source>
</evidence>
<evidence type="ECO:0000256" key="7">
    <source>
        <dbReference type="ARBA" id="ARBA00022691"/>
    </source>
</evidence>
<dbReference type="GO" id="GO:0000287">
    <property type="term" value="F:magnesium ion binding"/>
    <property type="evidence" value="ECO:0007669"/>
    <property type="project" value="TreeGrafter"/>
</dbReference>
<keyword evidence="7" id="KW-0949">S-adenosyl-L-methionine</keyword>
<evidence type="ECO:0000256" key="9">
    <source>
        <dbReference type="ARBA" id="ARBA00022801"/>
    </source>
</evidence>
<dbReference type="InterPro" id="IPR023214">
    <property type="entry name" value="HAD_sf"/>
</dbReference>
<comment type="pathway">
    <text evidence="2">Amino-acid biosynthesis; L-serine biosynthesis; L-serine from 3-phospho-D-glycerate: step 3/3.</text>
</comment>
<keyword evidence="8" id="KW-0479">Metal-binding</keyword>
<evidence type="ECO:0000256" key="4">
    <source>
        <dbReference type="ARBA" id="ARBA00022603"/>
    </source>
</evidence>
<dbReference type="InterPro" id="IPR050582">
    <property type="entry name" value="HAD-like_SerB"/>
</dbReference>
<dbReference type="SUPFAM" id="SSF53448">
    <property type="entry name" value="Nucleotide-diphospho-sugar transferases"/>
    <property type="match status" value="1"/>
</dbReference>
<dbReference type="InterPro" id="IPR029063">
    <property type="entry name" value="SAM-dependent_MTases_sf"/>
</dbReference>
<evidence type="ECO:0000256" key="12">
    <source>
        <dbReference type="ARBA" id="ARBA00023299"/>
    </source>
</evidence>
<dbReference type="Pfam" id="PF00398">
    <property type="entry name" value="RrnaAD"/>
    <property type="match status" value="1"/>
</dbReference>
<dbReference type="SUPFAM" id="SSF56784">
    <property type="entry name" value="HAD-like"/>
    <property type="match status" value="1"/>
</dbReference>
<gene>
    <name evidence="16" type="ORF">Q3M24_16055</name>
</gene>
<dbReference type="KEGG" id="eaj:Q3M24_16055"/>
<reference evidence="16" key="2">
    <citation type="submission" date="2024-06" db="EMBL/GenBank/DDBJ databases">
        <authorList>
            <person name="Plum-Jensen L.E."/>
            <person name="Schramm A."/>
            <person name="Marshall I.P.G."/>
        </authorList>
    </citation>
    <scope>NUCLEOTIDE SEQUENCE</scope>
    <source>
        <strain evidence="16">Rat1</strain>
    </source>
</reference>
<evidence type="ECO:0000256" key="1">
    <source>
        <dbReference type="ARBA" id="ARBA00001946"/>
    </source>
</evidence>
<dbReference type="Pfam" id="PF12804">
    <property type="entry name" value="NTP_transf_3"/>
    <property type="match status" value="1"/>
</dbReference>
<evidence type="ECO:0000256" key="3">
    <source>
        <dbReference type="ARBA" id="ARBA00012640"/>
    </source>
</evidence>
<dbReference type="EC" id="3.1.3.3" evidence="3"/>
<evidence type="ECO:0000259" key="15">
    <source>
        <dbReference type="Pfam" id="PF12804"/>
    </source>
</evidence>
<proteinExistence type="predicted"/>
<evidence type="ECO:0000256" key="2">
    <source>
        <dbReference type="ARBA" id="ARBA00005135"/>
    </source>
</evidence>
<dbReference type="GO" id="GO:0006564">
    <property type="term" value="P:L-serine biosynthetic process"/>
    <property type="evidence" value="ECO:0007669"/>
    <property type="project" value="UniProtKB-KW"/>
</dbReference>
<dbReference type="GO" id="GO:0016779">
    <property type="term" value="F:nucleotidyltransferase activity"/>
    <property type="evidence" value="ECO:0007669"/>
    <property type="project" value="UniProtKB-ARBA"/>
</dbReference>
<dbReference type="InterPro" id="IPR036412">
    <property type="entry name" value="HAD-like_sf"/>
</dbReference>
<dbReference type="CDD" id="cd02440">
    <property type="entry name" value="AdoMet_MTases"/>
    <property type="match status" value="1"/>
</dbReference>
<dbReference type="InterPro" id="IPR029044">
    <property type="entry name" value="Nucleotide-diphossugar_trans"/>
</dbReference>
<evidence type="ECO:0000256" key="6">
    <source>
        <dbReference type="ARBA" id="ARBA00022679"/>
    </source>
</evidence>
<dbReference type="GO" id="GO:0036424">
    <property type="term" value="F:L-phosphoserine phosphatase activity"/>
    <property type="evidence" value="ECO:0007669"/>
    <property type="project" value="TreeGrafter"/>
</dbReference>
<evidence type="ECO:0000256" key="5">
    <source>
        <dbReference type="ARBA" id="ARBA00022605"/>
    </source>
</evidence>
<protein>
    <recommendedName>
        <fullName evidence="3">phosphoserine phosphatase</fullName>
        <ecNumber evidence="3">3.1.3.3</ecNumber>
    </recommendedName>
</protein>
<reference evidence="16" key="1">
    <citation type="journal article" date="2024" name="Syst. Appl. Microbiol.">
        <title>First single-strain enrichments of Electrothrix cable bacteria, description of E. aestuarii sp. nov. and E. rattekaaiensis sp. nov., and proposal of a cable bacteria taxonomy following the rules of the SeqCode.</title>
        <authorList>
            <person name="Plum-Jensen L.E."/>
            <person name="Schramm A."/>
            <person name="Marshall I.P.G."/>
        </authorList>
    </citation>
    <scope>NUCLEOTIDE SEQUENCE</scope>
    <source>
        <strain evidence="16">Rat1</strain>
    </source>
</reference>
<keyword evidence="9" id="KW-0378">Hydrolase</keyword>
<dbReference type="InterPro" id="IPR025877">
    <property type="entry name" value="MobA-like_NTP_Trfase"/>
</dbReference>
<keyword evidence="4" id="KW-0489">Methyltransferase</keyword>
<evidence type="ECO:0000256" key="14">
    <source>
        <dbReference type="ARBA" id="ARBA00048523"/>
    </source>
</evidence>
<comment type="catalytic activity">
    <reaction evidence="13">
        <text>O-phospho-L-serine + H2O = L-serine + phosphate</text>
        <dbReference type="Rhea" id="RHEA:21208"/>
        <dbReference type="ChEBI" id="CHEBI:15377"/>
        <dbReference type="ChEBI" id="CHEBI:33384"/>
        <dbReference type="ChEBI" id="CHEBI:43474"/>
        <dbReference type="ChEBI" id="CHEBI:57524"/>
        <dbReference type="EC" id="3.1.3.3"/>
    </reaction>
</comment>
<dbReference type="GO" id="GO:0003723">
    <property type="term" value="F:RNA binding"/>
    <property type="evidence" value="ECO:0007669"/>
    <property type="project" value="UniProtKB-KW"/>
</dbReference>
<dbReference type="NCBIfam" id="TIGR01488">
    <property type="entry name" value="HAD-SF-IB"/>
    <property type="match status" value="1"/>
</dbReference>
<keyword evidence="11" id="KW-0694">RNA-binding</keyword>
<dbReference type="InterPro" id="IPR001737">
    <property type="entry name" value="KsgA/Erm"/>
</dbReference>
<keyword evidence="6" id="KW-0808">Transferase</keyword>
<dbReference type="GO" id="GO:0005737">
    <property type="term" value="C:cytoplasm"/>
    <property type="evidence" value="ECO:0007669"/>
    <property type="project" value="TreeGrafter"/>
</dbReference>
<name>A0AAU8LR87_9BACT</name>
<dbReference type="PANTHER" id="PTHR43344:SF2">
    <property type="entry name" value="PHOSPHOSERINE PHOSPHATASE"/>
    <property type="match status" value="1"/>
</dbReference>
<evidence type="ECO:0000256" key="10">
    <source>
        <dbReference type="ARBA" id="ARBA00022842"/>
    </source>
</evidence>
<keyword evidence="10" id="KW-0460">Magnesium</keyword>
<keyword evidence="5" id="KW-0028">Amino-acid biosynthesis</keyword>
<dbReference type="EMBL" id="CP159373">
    <property type="protein sequence ID" value="XCN71809.1"/>
    <property type="molecule type" value="Genomic_DNA"/>
</dbReference>
<dbReference type="PANTHER" id="PTHR43344">
    <property type="entry name" value="PHOSPHOSERINE PHOSPHATASE"/>
    <property type="match status" value="1"/>
</dbReference>
<evidence type="ECO:0000256" key="8">
    <source>
        <dbReference type="ARBA" id="ARBA00022723"/>
    </source>
</evidence>
<keyword evidence="12" id="KW-0718">Serine biosynthesis</keyword>
<sequence length="622" mass="70727">MKFIFDLDGTITEKETLPVIAEYFNIENEIKKMTEMTVKGDIPFIESFIKRVQILGKFSVEKISNLLSDIPLDSKIVDFIYNNKENCIVATGNFEGWIDKLAEKIGCAFFSSEGFVNKNNHVSLTKILKKEDVVSYFQSIGEFVIYIGDGNNDSEAMRRANISIACGTVHYPANSVLASADFAVFDSNALVRLLNQIITDMPGYSVVISCAGVGSRLGLGQTKSLIRFYGKPLIHYQLEYFIEVNDLRIVVGYQAKDMIESVLLKRKDVIFVFNHDYFHTNTGTSLYLGSRYANEYVIAWDGDLLVHPDDIRKCLAKKSEYIGCCVPTTEDAVYVRTNEKNLVTAFSRESGDFEWSGPACIKRNSIRYISGYVYSIIEQILPIPILKITAQDIDTYGDYENALKFIRDYYLGNNAIDCYYNALAEKISSPLETRNQARDSSYYDISLVKRFSGDKLSLLDLGAGTGLLVNKLIDSFRSITVLEKQKKFSHFIINSEKITIINGDLLEFSFLEKYDIVTMFGLMNYFNSSESEYIYRKIFNDALKKGGKLIVKHQMGIEEDVVVNGYSEELRTDYYSEYRSLNNEIKLIEQAGLTVIDTVDIYPPDYNRWPTTHFYALICEAA</sequence>
<dbReference type="GO" id="GO:0008168">
    <property type="term" value="F:methyltransferase activity"/>
    <property type="evidence" value="ECO:0007669"/>
    <property type="project" value="UniProtKB-KW"/>
</dbReference>
<dbReference type="Gene3D" id="3.90.550.10">
    <property type="entry name" value="Spore Coat Polysaccharide Biosynthesis Protein SpsA, Chain A"/>
    <property type="match status" value="1"/>
</dbReference>
<feature type="domain" description="MobA-like NTP transferase" evidence="15">
    <location>
        <begin position="207"/>
        <end position="331"/>
    </location>
</feature>
<dbReference type="AlphaFoldDB" id="A0AAU8LR87"/>
<dbReference type="Pfam" id="PF00702">
    <property type="entry name" value="Hydrolase"/>
    <property type="match status" value="1"/>
</dbReference>
<evidence type="ECO:0000256" key="11">
    <source>
        <dbReference type="ARBA" id="ARBA00022884"/>
    </source>
</evidence>
<comment type="cofactor">
    <cofactor evidence="1">
        <name>Mg(2+)</name>
        <dbReference type="ChEBI" id="CHEBI:18420"/>
    </cofactor>
</comment>
<comment type="catalytic activity">
    <reaction evidence="14">
        <text>O-phospho-D-serine + H2O = D-serine + phosphate</text>
        <dbReference type="Rhea" id="RHEA:24873"/>
        <dbReference type="ChEBI" id="CHEBI:15377"/>
        <dbReference type="ChEBI" id="CHEBI:35247"/>
        <dbReference type="ChEBI" id="CHEBI:43474"/>
        <dbReference type="ChEBI" id="CHEBI:58680"/>
        <dbReference type="EC" id="3.1.3.3"/>
    </reaction>
</comment>
<dbReference type="GO" id="GO:0032259">
    <property type="term" value="P:methylation"/>
    <property type="evidence" value="ECO:0007669"/>
    <property type="project" value="UniProtKB-KW"/>
</dbReference>